<dbReference type="InterPro" id="IPR033121">
    <property type="entry name" value="PEPTIDASE_A1"/>
</dbReference>
<dbReference type="CDD" id="cd05471">
    <property type="entry name" value="pepsin_like"/>
    <property type="match status" value="1"/>
</dbReference>
<dbReference type="InterPro" id="IPR001461">
    <property type="entry name" value="Aspartic_peptidase_A1"/>
</dbReference>
<sequence>MTLPIKKRKGQPLLNKRKTSAIGLGDYIDLQWSVDMKLGSVDVPIVLDTGSSDLWSISSDCTSSSCGNITELSLIKTSEFKTVGLDYRIDYRDSSLPTSASGAILSGTARLAGLQLNNQFLGAVNATSTLPGGLTGVFGVGFHTGSNIVGALLGQDGVSTSNFTDVLNAQIADQGPFLTRLIANGQLGQPMFTITLQRDTFDLGGNIGQLTIGKLPEGVSNNSLTWVPVRLYSQEQGGIPSSSNSPNEVSCLVFFNAKRSPLFWEVPIDEVILNGQTLPKPNLNDSIGYTALINSGTSTLHGQQKTVQALYGALSTDIDNFNSSTRPSYNCTRPIELTYVIGGKQFPVDPRDIFGFQNLDPRQGDNDGCHIISVGPTNAPSTGNLRSWILGDPFMKSNLVAFYFGNVTHPSVDPPRIGFLSTVPSNASALFDAVIEVIRQKGVAGITEVPPTGTFTASVTNSVGVGQAPKSTSDSTNSSNRIEIPSLLFYLLLVMFCL</sequence>
<dbReference type="EMBL" id="KN837246">
    <property type="protein sequence ID" value="KIJ31217.1"/>
    <property type="molecule type" value="Genomic_DNA"/>
</dbReference>
<dbReference type="PRINTS" id="PR00792">
    <property type="entry name" value="PEPSIN"/>
</dbReference>
<dbReference type="GO" id="GO:0006508">
    <property type="term" value="P:proteolysis"/>
    <property type="evidence" value="ECO:0007669"/>
    <property type="project" value="InterPro"/>
</dbReference>
<accession>A0A0C9UQ78</accession>
<dbReference type="Gene3D" id="2.40.70.10">
    <property type="entry name" value="Acid Proteases"/>
    <property type="match status" value="2"/>
</dbReference>
<protein>
    <recommendedName>
        <fullName evidence="2">Peptidase A1 domain-containing protein</fullName>
    </recommendedName>
</protein>
<evidence type="ECO:0000313" key="3">
    <source>
        <dbReference type="EMBL" id="KIJ31217.1"/>
    </source>
</evidence>
<organism evidence="3 4">
    <name type="scientific">Sphaerobolus stellatus (strain SS14)</name>
    <dbReference type="NCBI Taxonomy" id="990650"/>
    <lineage>
        <taxon>Eukaryota</taxon>
        <taxon>Fungi</taxon>
        <taxon>Dikarya</taxon>
        <taxon>Basidiomycota</taxon>
        <taxon>Agaricomycotina</taxon>
        <taxon>Agaricomycetes</taxon>
        <taxon>Phallomycetidae</taxon>
        <taxon>Geastrales</taxon>
        <taxon>Sphaerobolaceae</taxon>
        <taxon>Sphaerobolus</taxon>
    </lineage>
</organism>
<feature type="domain" description="Peptidase A1" evidence="2">
    <location>
        <begin position="32"/>
        <end position="420"/>
    </location>
</feature>
<dbReference type="OrthoDB" id="3089at2759"/>
<dbReference type="Pfam" id="PF00026">
    <property type="entry name" value="Asp"/>
    <property type="match status" value="1"/>
</dbReference>
<reference evidence="3 4" key="1">
    <citation type="submission" date="2014-06" db="EMBL/GenBank/DDBJ databases">
        <title>Evolutionary Origins and Diversification of the Mycorrhizal Mutualists.</title>
        <authorList>
            <consortium name="DOE Joint Genome Institute"/>
            <consortium name="Mycorrhizal Genomics Consortium"/>
            <person name="Kohler A."/>
            <person name="Kuo A."/>
            <person name="Nagy L.G."/>
            <person name="Floudas D."/>
            <person name="Copeland A."/>
            <person name="Barry K.W."/>
            <person name="Cichocki N."/>
            <person name="Veneault-Fourrey C."/>
            <person name="LaButti K."/>
            <person name="Lindquist E.A."/>
            <person name="Lipzen A."/>
            <person name="Lundell T."/>
            <person name="Morin E."/>
            <person name="Murat C."/>
            <person name="Riley R."/>
            <person name="Ohm R."/>
            <person name="Sun H."/>
            <person name="Tunlid A."/>
            <person name="Henrissat B."/>
            <person name="Grigoriev I.V."/>
            <person name="Hibbett D.S."/>
            <person name="Martin F."/>
        </authorList>
    </citation>
    <scope>NUCLEOTIDE SEQUENCE [LARGE SCALE GENOMIC DNA]</scope>
    <source>
        <strain evidence="3 4">SS14</strain>
    </source>
</reference>
<dbReference type="PANTHER" id="PTHR47966:SF51">
    <property type="entry name" value="BETA-SITE APP-CLEAVING ENZYME, ISOFORM A-RELATED"/>
    <property type="match status" value="1"/>
</dbReference>
<gene>
    <name evidence="3" type="ORF">M422DRAFT_267170</name>
</gene>
<dbReference type="PROSITE" id="PS51767">
    <property type="entry name" value="PEPTIDASE_A1"/>
    <property type="match status" value="1"/>
</dbReference>
<dbReference type="SUPFAM" id="SSF50630">
    <property type="entry name" value="Acid proteases"/>
    <property type="match status" value="1"/>
</dbReference>
<keyword evidence="4" id="KW-1185">Reference proteome</keyword>
<dbReference type="PANTHER" id="PTHR47966">
    <property type="entry name" value="BETA-SITE APP-CLEAVING ENZYME, ISOFORM A-RELATED"/>
    <property type="match status" value="1"/>
</dbReference>
<dbReference type="InterPro" id="IPR034164">
    <property type="entry name" value="Pepsin-like_dom"/>
</dbReference>
<name>A0A0C9UQ78_SPHS4</name>
<proteinExistence type="inferred from homology"/>
<evidence type="ECO:0000259" key="2">
    <source>
        <dbReference type="PROSITE" id="PS51767"/>
    </source>
</evidence>
<evidence type="ECO:0000256" key="1">
    <source>
        <dbReference type="ARBA" id="ARBA00007447"/>
    </source>
</evidence>
<evidence type="ECO:0000313" key="4">
    <source>
        <dbReference type="Proteomes" id="UP000054279"/>
    </source>
</evidence>
<dbReference type="AlphaFoldDB" id="A0A0C9UQ78"/>
<dbReference type="InterPro" id="IPR021109">
    <property type="entry name" value="Peptidase_aspartic_dom_sf"/>
</dbReference>
<dbReference type="HOGENOM" id="CLU_021426_0_0_1"/>
<dbReference type="GO" id="GO:0004190">
    <property type="term" value="F:aspartic-type endopeptidase activity"/>
    <property type="evidence" value="ECO:0007669"/>
    <property type="project" value="InterPro"/>
</dbReference>
<dbReference type="Proteomes" id="UP000054279">
    <property type="component" value="Unassembled WGS sequence"/>
</dbReference>
<comment type="similarity">
    <text evidence="1">Belongs to the peptidase A1 family.</text>
</comment>